<evidence type="ECO:0000256" key="10">
    <source>
        <dbReference type="ARBA" id="ARBA00023014"/>
    </source>
</evidence>
<evidence type="ECO:0000256" key="5">
    <source>
        <dbReference type="ARBA" id="ARBA00021702"/>
    </source>
</evidence>
<dbReference type="Gene3D" id="3.20.20.70">
    <property type="entry name" value="Aldolase class I"/>
    <property type="match status" value="1"/>
</dbReference>
<evidence type="ECO:0000256" key="7">
    <source>
        <dbReference type="ARBA" id="ARBA00022691"/>
    </source>
</evidence>
<evidence type="ECO:0000256" key="6">
    <source>
        <dbReference type="ARBA" id="ARBA00022485"/>
    </source>
</evidence>
<comment type="caution">
    <text evidence="16">The sequence shown here is derived from an EMBL/GenBank/DDBJ whole genome shotgun (WGS) entry which is preliminary data.</text>
</comment>
<evidence type="ECO:0000256" key="12">
    <source>
        <dbReference type="ARBA" id="ARBA00023239"/>
    </source>
</evidence>
<dbReference type="PROSITE" id="PS51918">
    <property type="entry name" value="RADICAL_SAM"/>
    <property type="match status" value="1"/>
</dbReference>
<dbReference type="GO" id="GO:0016829">
    <property type="term" value="F:lyase activity"/>
    <property type="evidence" value="ECO:0007669"/>
    <property type="project" value="UniProtKB-KW"/>
</dbReference>
<dbReference type="SUPFAM" id="SSF102114">
    <property type="entry name" value="Radical SAM enzymes"/>
    <property type="match status" value="1"/>
</dbReference>
<accession>A0A1J5NQ13</accession>
<dbReference type="GO" id="GO:0032324">
    <property type="term" value="P:molybdopterin cofactor biosynthetic process"/>
    <property type="evidence" value="ECO:0007669"/>
    <property type="project" value="UniProtKB-ARBA"/>
</dbReference>
<evidence type="ECO:0000256" key="8">
    <source>
        <dbReference type="ARBA" id="ARBA00022723"/>
    </source>
</evidence>
<keyword evidence="6" id="KW-0004">4Fe-4S</keyword>
<keyword evidence="9" id="KW-0408">Iron</keyword>
<proteinExistence type="inferred from homology"/>
<dbReference type="SFLD" id="SFLDG01067">
    <property type="entry name" value="SPASM/twitch_domain_containing"/>
    <property type="match status" value="1"/>
</dbReference>
<dbReference type="InterPro" id="IPR013785">
    <property type="entry name" value="Aldolase_TIM"/>
</dbReference>
<evidence type="ECO:0000256" key="3">
    <source>
        <dbReference type="ARBA" id="ARBA00005155"/>
    </source>
</evidence>
<dbReference type="UniPathway" id="UPA00782"/>
<dbReference type="SFLD" id="SFLDS00029">
    <property type="entry name" value="Radical_SAM"/>
    <property type="match status" value="1"/>
</dbReference>
<dbReference type="InterPro" id="IPR000385">
    <property type="entry name" value="MoaA_NifB_PqqE_Fe-S-bd_CS"/>
</dbReference>
<reference evidence="16 17" key="1">
    <citation type="submission" date="2016-08" db="EMBL/GenBank/DDBJ databases">
        <title>Genome-based comparison of Moorella thermoacetic strains.</title>
        <authorList>
            <person name="Poehlein A."/>
            <person name="Bengelsdorf F.R."/>
            <person name="Esser C."/>
            <person name="Duerre P."/>
            <person name="Daniel R."/>
        </authorList>
    </citation>
    <scope>NUCLEOTIDE SEQUENCE [LARGE SCALE GENOMIC DNA]</scope>
    <source>
        <strain evidence="16 17">DSM 21394</strain>
    </source>
</reference>
<evidence type="ECO:0000256" key="13">
    <source>
        <dbReference type="ARBA" id="ARBA00030926"/>
    </source>
</evidence>
<gene>
    <name evidence="16" type="primary">nifB_3</name>
    <name evidence="16" type="ORF">MOTE_04010</name>
</gene>
<keyword evidence="8" id="KW-0479">Metal-binding</keyword>
<evidence type="ECO:0000256" key="4">
    <source>
        <dbReference type="ARBA" id="ARBA00006804"/>
    </source>
</evidence>
<protein>
    <recommendedName>
        <fullName evidence="5">FeMo cofactor biosynthesis protein NifB</fullName>
    </recommendedName>
    <alternativeName>
        <fullName evidence="14">Nitrogenase cofactor maturase NifB</fullName>
    </alternativeName>
    <alternativeName>
        <fullName evidence="13">Radical SAM assemblase NifB</fullName>
    </alternativeName>
</protein>
<organism evidence="16 17">
    <name type="scientific">Neomoorella thermoacetica</name>
    <name type="common">Clostridium thermoaceticum</name>
    <dbReference type="NCBI Taxonomy" id="1525"/>
    <lineage>
        <taxon>Bacteria</taxon>
        <taxon>Bacillati</taxon>
        <taxon>Bacillota</taxon>
        <taxon>Clostridia</taxon>
        <taxon>Neomoorellales</taxon>
        <taxon>Neomoorellaceae</taxon>
        <taxon>Neomoorella</taxon>
    </lineage>
</organism>
<evidence type="ECO:0000313" key="17">
    <source>
        <dbReference type="Proteomes" id="UP000182811"/>
    </source>
</evidence>
<comment type="cofactor">
    <cofactor evidence="1">
        <name>[4Fe-4S] cluster</name>
        <dbReference type="ChEBI" id="CHEBI:49883"/>
    </cofactor>
</comment>
<comment type="function">
    <text evidence="2">Involved in the biosynthesis of the iron-molybdenum cofactor (FeMo-co or M-cluster) found in the dinitrogenase enzyme of the nitrogenase complex in nitrogen-fixing microorganisms. NifB catalyzes the crucial step of radical SAM-dependent carbide insertion that occurs concomitant with the insertion of a 9th sulfur and the rearrangement/coupling of two [4Fe-4S] clusters into a [8Fe-9S-C] cluster, the precursor to the M-cluster.</text>
</comment>
<evidence type="ECO:0000256" key="14">
    <source>
        <dbReference type="ARBA" id="ARBA00032102"/>
    </source>
</evidence>
<evidence type="ECO:0000259" key="15">
    <source>
        <dbReference type="PROSITE" id="PS51918"/>
    </source>
</evidence>
<keyword evidence="11" id="KW-0535">Nitrogen fixation</keyword>
<keyword evidence="12" id="KW-0456">Lyase</keyword>
<evidence type="ECO:0000313" key="16">
    <source>
        <dbReference type="EMBL" id="OIQ60874.1"/>
    </source>
</evidence>
<evidence type="ECO:0000256" key="11">
    <source>
        <dbReference type="ARBA" id="ARBA00023231"/>
    </source>
</evidence>
<dbReference type="AlphaFoldDB" id="A0A1J5NQ13"/>
<dbReference type="Pfam" id="PF04055">
    <property type="entry name" value="Radical_SAM"/>
    <property type="match status" value="1"/>
</dbReference>
<keyword evidence="7" id="KW-0949">S-adenosyl-L-methionine</keyword>
<dbReference type="EMBL" id="MDDC01000003">
    <property type="protein sequence ID" value="OIQ60874.1"/>
    <property type="molecule type" value="Genomic_DNA"/>
</dbReference>
<comment type="similarity">
    <text evidence="4">Belongs to the radical SAM superfamily. NifB family.</text>
</comment>
<dbReference type="CDD" id="cd01335">
    <property type="entry name" value="Radical_SAM"/>
    <property type="match status" value="1"/>
</dbReference>
<dbReference type="GO" id="GO:0046872">
    <property type="term" value="F:metal ion binding"/>
    <property type="evidence" value="ECO:0007669"/>
    <property type="project" value="UniProtKB-KW"/>
</dbReference>
<dbReference type="InterPro" id="IPR007197">
    <property type="entry name" value="rSAM"/>
</dbReference>
<dbReference type="Proteomes" id="UP000182811">
    <property type="component" value="Unassembled WGS sequence"/>
</dbReference>
<name>A0A1J5NQ13_NEOTH</name>
<comment type="pathway">
    <text evidence="3">Cofactor biosynthesis; Fe-Mo cofactor biosynthesis.</text>
</comment>
<evidence type="ECO:0000256" key="1">
    <source>
        <dbReference type="ARBA" id="ARBA00001966"/>
    </source>
</evidence>
<dbReference type="InterPro" id="IPR058240">
    <property type="entry name" value="rSAM_sf"/>
</dbReference>
<dbReference type="InterPro" id="IPR006638">
    <property type="entry name" value="Elp3/MiaA/NifB-like_rSAM"/>
</dbReference>
<keyword evidence="10" id="KW-0411">Iron-sulfur</keyword>
<dbReference type="PROSITE" id="PS01305">
    <property type="entry name" value="MOAA_NIFB_PQQE"/>
    <property type="match status" value="1"/>
</dbReference>
<feature type="domain" description="Radical SAM core" evidence="15">
    <location>
        <begin position="31"/>
        <end position="272"/>
    </location>
</feature>
<dbReference type="PANTHER" id="PTHR43787:SF13">
    <property type="entry name" value="FEMO COFACTOR BIOSYNTHESIS PROTEIN NIFB"/>
    <property type="match status" value="1"/>
</dbReference>
<dbReference type="OrthoDB" id="9764725at2"/>
<dbReference type="GO" id="GO:0051539">
    <property type="term" value="F:4 iron, 4 sulfur cluster binding"/>
    <property type="evidence" value="ECO:0007669"/>
    <property type="project" value="UniProtKB-KW"/>
</dbReference>
<evidence type="ECO:0000256" key="9">
    <source>
        <dbReference type="ARBA" id="ARBA00023004"/>
    </source>
</evidence>
<dbReference type="SMART" id="SM00729">
    <property type="entry name" value="Elp3"/>
    <property type="match status" value="1"/>
</dbReference>
<dbReference type="PANTHER" id="PTHR43787">
    <property type="entry name" value="FEMO COFACTOR BIOSYNTHESIS PROTEIN NIFB-RELATED"/>
    <property type="match status" value="1"/>
</dbReference>
<sequence length="300" mass="32591">MVNAAAAGPGNVADQFAHLVKRHPCFSGEAHGKFGRLHLPVSPACNIQCRFCKRGFNKWEKRPGVSRNLLTPVEAVQIVERALELCPAITVVGIAGPGDTLATDHALETLELVHRQFPHLIKCLSTNGLMLREKAERIVAAGVKTVTVTVNALNPRVLQSICSYIFYNGQYMTGEIAARWLILAQLAGIEKIARLGVVVKINTVLIPGINDRYIEEVARTTAQAGASLINIIPLLPQYEMENRRPPDCSELNTARAAAAKHLPVFRHCQQCRADACGIPGSGVDLAAKLYPQQVPTFSHG</sequence>
<evidence type="ECO:0000256" key="2">
    <source>
        <dbReference type="ARBA" id="ARBA00003522"/>
    </source>
</evidence>